<proteinExistence type="predicted"/>
<dbReference type="InterPro" id="IPR012349">
    <property type="entry name" value="Split_barrel_FMN-bd"/>
</dbReference>
<dbReference type="Proteomes" id="UP000031967">
    <property type="component" value="Unassembled WGS sequence"/>
</dbReference>
<evidence type="ECO:0000313" key="3">
    <source>
        <dbReference type="Proteomes" id="UP000031967"/>
    </source>
</evidence>
<dbReference type="RefSeq" id="WP_041052368.1">
    <property type="nucleotide sequence ID" value="NZ_JXAK01000095.1"/>
</dbReference>
<gene>
    <name evidence="2" type="ORF">SD70_30645</name>
</gene>
<keyword evidence="3" id="KW-1185">Reference proteome</keyword>
<organism evidence="2 3">
    <name type="scientific">Gordoniibacillus kamchatkensis</name>
    <dbReference type="NCBI Taxonomy" id="1590651"/>
    <lineage>
        <taxon>Bacteria</taxon>
        <taxon>Bacillati</taxon>
        <taxon>Bacillota</taxon>
        <taxon>Bacilli</taxon>
        <taxon>Bacillales</taxon>
        <taxon>Paenibacillaceae</taxon>
        <taxon>Gordoniibacillus</taxon>
    </lineage>
</organism>
<evidence type="ECO:0000259" key="1">
    <source>
        <dbReference type="Pfam" id="PF01243"/>
    </source>
</evidence>
<dbReference type="Gene3D" id="2.30.110.10">
    <property type="entry name" value="Electron Transport, Fmn-binding Protein, Chain A"/>
    <property type="match status" value="1"/>
</dbReference>
<name>A0ABR5A9R7_9BACL</name>
<dbReference type="EMBL" id="JXAK01000095">
    <property type="protein sequence ID" value="KIL37800.1"/>
    <property type="molecule type" value="Genomic_DNA"/>
</dbReference>
<reference evidence="2 3" key="1">
    <citation type="submission" date="2014-12" db="EMBL/GenBank/DDBJ databases">
        <title>Draft genome sequence of Paenibacillus kamchatkensis strain B-2647.</title>
        <authorList>
            <person name="Karlyshev A.V."/>
            <person name="Kudryashova E.B."/>
        </authorList>
    </citation>
    <scope>NUCLEOTIDE SEQUENCE [LARGE SCALE GENOMIC DNA]</scope>
    <source>
        <strain evidence="2 3">VKM B-2647</strain>
    </source>
</reference>
<dbReference type="SUPFAM" id="SSF50475">
    <property type="entry name" value="FMN-binding split barrel"/>
    <property type="match status" value="1"/>
</dbReference>
<accession>A0ABR5A9R7</accession>
<evidence type="ECO:0000313" key="2">
    <source>
        <dbReference type="EMBL" id="KIL37800.1"/>
    </source>
</evidence>
<comment type="caution">
    <text evidence="2">The sequence shown here is derived from an EMBL/GenBank/DDBJ whole genome shotgun (WGS) entry which is preliminary data.</text>
</comment>
<dbReference type="InterPro" id="IPR011576">
    <property type="entry name" value="Pyridox_Oxase_N"/>
</dbReference>
<dbReference type="PANTHER" id="PTHR39336">
    <property type="entry name" value="PYRIDOXAMINE PHOSPHATE OXIDASE FAMILY PROTEIN (AFU_ORTHOLOGUE AFUA_6G11440)"/>
    <property type="match status" value="1"/>
</dbReference>
<sequence length="186" mass="20456">MGKIFPAIMPEHEAFIRKQRLFFVGTAPLAESGHVNISPKGYDTFRILSPNEVAYLDVTGSGNETSAHVAENARITIMFVAFEGPPQVLRLFGTGTVVMPGTPRWDELIGQFELIPGARQIICAGVTEVKTSCGYSVPFFDYAGERDTLRKWAINKGEQGLTDYWQQKNAVSMDGIVTPLGSRLSE</sequence>
<dbReference type="Pfam" id="PF01243">
    <property type="entry name" value="PNPOx_N"/>
    <property type="match status" value="1"/>
</dbReference>
<feature type="domain" description="Pyridoxamine 5'-phosphate oxidase N-terminal" evidence="1">
    <location>
        <begin position="9"/>
        <end position="132"/>
    </location>
</feature>
<dbReference type="PANTHER" id="PTHR39336:SF1">
    <property type="entry name" value="PYRIDOXAMINE PHOSPHATE OXIDASE FAMILY PROTEIN (AFU_ORTHOLOGUE AFUA_6G11440)"/>
    <property type="match status" value="1"/>
</dbReference>
<protein>
    <submittedName>
        <fullName evidence="2">Pyridoxamine 5'-phosphate oxidase</fullName>
    </submittedName>
</protein>